<proteinExistence type="predicted"/>
<feature type="non-terminal residue" evidence="1">
    <location>
        <position position="193"/>
    </location>
</feature>
<accession>A0AAD5X705</accession>
<organism evidence="1 2">
    <name type="scientific">Physocladia obscura</name>
    <dbReference type="NCBI Taxonomy" id="109957"/>
    <lineage>
        <taxon>Eukaryota</taxon>
        <taxon>Fungi</taxon>
        <taxon>Fungi incertae sedis</taxon>
        <taxon>Chytridiomycota</taxon>
        <taxon>Chytridiomycota incertae sedis</taxon>
        <taxon>Chytridiomycetes</taxon>
        <taxon>Chytridiales</taxon>
        <taxon>Chytriomycetaceae</taxon>
        <taxon>Physocladia</taxon>
    </lineage>
</organism>
<evidence type="ECO:0000313" key="1">
    <source>
        <dbReference type="EMBL" id="KAJ3090988.1"/>
    </source>
</evidence>
<sequence length="193" mass="21060">MSANNATLETTASCSQELLIGNNSSSQVASFGSGNNSIDDNFSVEPAAPVNSIVHRQTRPRISAAMSPEDRAQMRNSKRAIMISKVSVKIVSFLRLIVLVGDVGLSVTIEKKQTVQDLADLVMAEHMFRKIVEKVGTQDKEKFLVEVENAKPIMITQIYTSGLLALAFDDVLEKVVDFNDTLTVAYLDQVVLG</sequence>
<dbReference type="EMBL" id="JADGJH010003431">
    <property type="protein sequence ID" value="KAJ3090988.1"/>
    <property type="molecule type" value="Genomic_DNA"/>
</dbReference>
<reference evidence="1" key="1">
    <citation type="submission" date="2020-05" db="EMBL/GenBank/DDBJ databases">
        <title>Phylogenomic resolution of chytrid fungi.</title>
        <authorList>
            <person name="Stajich J.E."/>
            <person name="Amses K."/>
            <person name="Simmons R."/>
            <person name="Seto K."/>
            <person name="Myers J."/>
            <person name="Bonds A."/>
            <person name="Quandt C.A."/>
            <person name="Barry K."/>
            <person name="Liu P."/>
            <person name="Grigoriev I."/>
            <person name="Longcore J.E."/>
            <person name="James T.Y."/>
        </authorList>
    </citation>
    <scope>NUCLEOTIDE SEQUENCE</scope>
    <source>
        <strain evidence="1">JEL0513</strain>
    </source>
</reference>
<dbReference type="Proteomes" id="UP001211907">
    <property type="component" value="Unassembled WGS sequence"/>
</dbReference>
<name>A0AAD5X705_9FUNG</name>
<gene>
    <name evidence="1" type="ORF">HK100_007306</name>
</gene>
<protein>
    <submittedName>
        <fullName evidence="1">Uncharacterized protein</fullName>
    </submittedName>
</protein>
<keyword evidence="2" id="KW-1185">Reference proteome</keyword>
<comment type="caution">
    <text evidence="1">The sequence shown here is derived from an EMBL/GenBank/DDBJ whole genome shotgun (WGS) entry which is preliminary data.</text>
</comment>
<evidence type="ECO:0000313" key="2">
    <source>
        <dbReference type="Proteomes" id="UP001211907"/>
    </source>
</evidence>
<dbReference type="AlphaFoldDB" id="A0AAD5X705"/>